<dbReference type="Gene3D" id="3.30.1490.20">
    <property type="entry name" value="ATP-grasp fold, A domain"/>
    <property type="match status" value="1"/>
</dbReference>
<evidence type="ECO:0000256" key="9">
    <source>
        <dbReference type="ARBA" id="ARBA00038345"/>
    </source>
</evidence>
<dbReference type="InterPro" id="IPR020559">
    <property type="entry name" value="PRibGlycinamide_synth_CS"/>
</dbReference>
<dbReference type="SUPFAM" id="SSF51246">
    <property type="entry name" value="Rudiment single hybrid motif"/>
    <property type="match status" value="1"/>
</dbReference>
<comment type="catalytic activity">
    <reaction evidence="12">
        <text>5-phospho-beta-D-ribosylamine + glycine + ATP = N(1)-(5-phospho-beta-D-ribosyl)glycinamide + ADP + phosphate + H(+)</text>
        <dbReference type="Rhea" id="RHEA:17453"/>
        <dbReference type="ChEBI" id="CHEBI:15378"/>
        <dbReference type="ChEBI" id="CHEBI:30616"/>
        <dbReference type="ChEBI" id="CHEBI:43474"/>
        <dbReference type="ChEBI" id="CHEBI:57305"/>
        <dbReference type="ChEBI" id="CHEBI:58681"/>
        <dbReference type="ChEBI" id="CHEBI:143788"/>
        <dbReference type="ChEBI" id="CHEBI:456216"/>
        <dbReference type="EC" id="6.3.4.13"/>
    </reaction>
</comment>
<dbReference type="InterPro" id="IPR020560">
    <property type="entry name" value="PRibGlycinamide_synth_C-dom"/>
</dbReference>
<dbReference type="SMART" id="SM01209">
    <property type="entry name" value="GARS_A"/>
    <property type="match status" value="1"/>
</dbReference>
<dbReference type="PATRIC" id="fig|759362.5.peg.317"/>
<keyword evidence="7 12" id="KW-0658">Purine biosynthesis</keyword>
<evidence type="ECO:0000256" key="13">
    <source>
        <dbReference type="PROSITE-ProRule" id="PRU00409"/>
    </source>
</evidence>
<dbReference type="Pfam" id="PF01071">
    <property type="entry name" value="GARS_A"/>
    <property type="match status" value="1"/>
</dbReference>
<evidence type="ECO:0000256" key="10">
    <source>
        <dbReference type="ARBA" id="ARBA00042242"/>
    </source>
</evidence>
<dbReference type="InterPro" id="IPR037123">
    <property type="entry name" value="PRibGlycinamide_synth_C_sf"/>
</dbReference>
<evidence type="ECO:0000256" key="1">
    <source>
        <dbReference type="ARBA" id="ARBA00001936"/>
    </source>
</evidence>
<dbReference type="EC" id="6.3.4.13" evidence="4 12"/>
<dbReference type="Gene3D" id="3.90.600.10">
    <property type="entry name" value="Phosphoribosylglycinamide synthetase, C-terminal domain"/>
    <property type="match status" value="1"/>
</dbReference>
<evidence type="ECO:0000256" key="4">
    <source>
        <dbReference type="ARBA" id="ARBA00013255"/>
    </source>
</evidence>
<protein>
    <recommendedName>
        <fullName evidence="4 12">Phosphoribosylamine--glycine ligase</fullName>
        <ecNumber evidence="4 12">6.3.4.13</ecNumber>
    </recommendedName>
    <alternativeName>
        <fullName evidence="12">GARS</fullName>
    </alternativeName>
    <alternativeName>
        <fullName evidence="10 12">Glycinamide ribonucleotide synthetase</fullName>
    </alternativeName>
    <alternativeName>
        <fullName evidence="11 12">Phosphoribosylglycinamide synthetase</fullName>
    </alternativeName>
</protein>
<dbReference type="Pfam" id="PF02844">
    <property type="entry name" value="GARS_N"/>
    <property type="match status" value="1"/>
</dbReference>
<evidence type="ECO:0000256" key="2">
    <source>
        <dbReference type="ARBA" id="ARBA00001946"/>
    </source>
</evidence>
<evidence type="ECO:0000313" key="16">
    <source>
        <dbReference type="Proteomes" id="UP000000692"/>
    </source>
</evidence>
<dbReference type="PROSITE" id="PS00184">
    <property type="entry name" value="GARS"/>
    <property type="match status" value="1"/>
</dbReference>
<comment type="pathway">
    <text evidence="3 12">Purine metabolism; IMP biosynthesis via de novo pathway; N(1)-(5-phospho-D-ribosyl)glycinamide from 5-phospho-alpha-D-ribose 1-diphosphate: step 2/2.</text>
</comment>
<evidence type="ECO:0000256" key="6">
    <source>
        <dbReference type="ARBA" id="ARBA00022741"/>
    </source>
</evidence>
<evidence type="ECO:0000256" key="11">
    <source>
        <dbReference type="ARBA" id="ARBA00042864"/>
    </source>
</evidence>
<dbReference type="Gene3D" id="3.30.470.20">
    <property type="entry name" value="ATP-grasp fold, B domain"/>
    <property type="match status" value="1"/>
</dbReference>
<organism evidence="15 16">
    <name type="scientific">Ketogulonicigenium vulgare (strain WSH-001)</name>
    <dbReference type="NCBI Taxonomy" id="759362"/>
    <lineage>
        <taxon>Bacteria</taxon>
        <taxon>Pseudomonadati</taxon>
        <taxon>Pseudomonadota</taxon>
        <taxon>Alphaproteobacteria</taxon>
        <taxon>Rhodobacterales</taxon>
        <taxon>Roseobacteraceae</taxon>
        <taxon>Ketogulonicigenium</taxon>
    </lineage>
</organism>
<feature type="domain" description="ATP-grasp" evidence="14">
    <location>
        <begin position="64"/>
        <end position="265"/>
    </location>
</feature>
<keyword evidence="8 13" id="KW-0067">ATP-binding</keyword>
<dbReference type="SUPFAM" id="SSF56059">
    <property type="entry name" value="Glutathione synthetase ATP-binding domain-like"/>
    <property type="match status" value="1"/>
</dbReference>
<accession>F9Y9G1</accession>
<dbReference type="FunFam" id="3.90.600.10:FF:000001">
    <property type="entry name" value="Trifunctional purine biosynthetic protein adenosine-3"/>
    <property type="match status" value="1"/>
</dbReference>
<dbReference type="InterPro" id="IPR020562">
    <property type="entry name" value="PRibGlycinamide_synth_N"/>
</dbReference>
<dbReference type="PROSITE" id="PS50975">
    <property type="entry name" value="ATP_GRASP"/>
    <property type="match status" value="1"/>
</dbReference>
<dbReference type="GO" id="GO:0006189">
    <property type="term" value="P:'de novo' IMP biosynthetic process"/>
    <property type="evidence" value="ECO:0007669"/>
    <property type="project" value="UniProtKB-UniRule"/>
</dbReference>
<dbReference type="InterPro" id="IPR013815">
    <property type="entry name" value="ATP_grasp_subdomain_1"/>
</dbReference>
<dbReference type="PANTHER" id="PTHR43472">
    <property type="entry name" value="PHOSPHORIBOSYLAMINE--GLYCINE LIGASE"/>
    <property type="match status" value="1"/>
</dbReference>
<dbReference type="EMBL" id="CP002018">
    <property type="protein sequence ID" value="AEM40143.1"/>
    <property type="molecule type" value="Genomic_DNA"/>
</dbReference>
<evidence type="ECO:0000256" key="8">
    <source>
        <dbReference type="ARBA" id="ARBA00022840"/>
    </source>
</evidence>
<dbReference type="Gene3D" id="3.40.50.20">
    <property type="match status" value="1"/>
</dbReference>
<dbReference type="Pfam" id="PF02843">
    <property type="entry name" value="GARS_C"/>
    <property type="match status" value="1"/>
</dbReference>
<dbReference type="InterPro" id="IPR011761">
    <property type="entry name" value="ATP-grasp"/>
</dbReference>
<dbReference type="GO" id="GO:0046872">
    <property type="term" value="F:metal ion binding"/>
    <property type="evidence" value="ECO:0007669"/>
    <property type="project" value="InterPro"/>
</dbReference>
<dbReference type="InterPro" id="IPR000115">
    <property type="entry name" value="PRibGlycinamide_synth"/>
</dbReference>
<keyword evidence="5 12" id="KW-0436">Ligase</keyword>
<comment type="cofactor">
    <cofactor evidence="1">
        <name>Mn(2+)</name>
        <dbReference type="ChEBI" id="CHEBI:29035"/>
    </cofactor>
</comment>
<comment type="similarity">
    <text evidence="9 12">Belongs to the GARS family.</text>
</comment>
<evidence type="ECO:0000313" key="15">
    <source>
        <dbReference type="EMBL" id="AEM40143.1"/>
    </source>
</evidence>
<dbReference type="PANTHER" id="PTHR43472:SF1">
    <property type="entry name" value="PHOSPHORIBOSYLAMINE--GLYCINE LIGASE, CHLOROPLASTIC"/>
    <property type="match status" value="1"/>
</dbReference>
<dbReference type="SMART" id="SM01210">
    <property type="entry name" value="GARS_C"/>
    <property type="match status" value="1"/>
</dbReference>
<evidence type="ECO:0000256" key="12">
    <source>
        <dbReference type="HAMAP-Rule" id="MF_00138"/>
    </source>
</evidence>
<dbReference type="InterPro" id="IPR020561">
    <property type="entry name" value="PRibGlycinamid_synth_ATP-grasp"/>
</dbReference>
<evidence type="ECO:0000256" key="3">
    <source>
        <dbReference type="ARBA" id="ARBA00005174"/>
    </source>
</evidence>
<comment type="cofactor">
    <cofactor evidence="2">
        <name>Mg(2+)</name>
        <dbReference type="ChEBI" id="CHEBI:18420"/>
    </cofactor>
</comment>
<dbReference type="InterPro" id="IPR011054">
    <property type="entry name" value="Rudment_hybrid_motif"/>
</dbReference>
<evidence type="ECO:0000256" key="7">
    <source>
        <dbReference type="ARBA" id="ARBA00022755"/>
    </source>
</evidence>
<keyword evidence="6 13" id="KW-0547">Nucleotide-binding</keyword>
<dbReference type="SUPFAM" id="SSF52440">
    <property type="entry name" value="PreATP-grasp domain"/>
    <property type="match status" value="1"/>
</dbReference>
<sequence length="374" mass="38753">MAVDPLDPAAVVALAKAQGVDFVIVGPEAPLAAGVSDALRAAGILTFGPSQAAAMLEASKGFTKEVCDAAGAPTAAWARFDNAAEAHAHIAREGAPIVIKADGLAAGKGVTVAMTVPEASAAIDALFADAGAEVVIEEFMDGEEASYFVLFDGTTALAVGSAQDHKRAFDGDTGPNTGGMGAYSPAPVFTPAIERQVMDEIIRPTMAEMTRRGTPFQGVLFAGLMIKDGKARLVEYNVRFGDPECQALMMRLGPQALDLILACAEGRLDQVQVAWADDHALSVVLASRGYPGDYVKGSVIDGLSALPNDPDHKLFHAGTAFGADGQIVAAGGRVLAATARGSSLQVAQIAAYHMAEAIDWPEGFFRTDIGWRAL</sequence>
<dbReference type="GO" id="GO:0009113">
    <property type="term" value="P:purine nucleobase biosynthetic process"/>
    <property type="evidence" value="ECO:0007669"/>
    <property type="project" value="InterPro"/>
</dbReference>
<proteinExistence type="inferred from homology"/>
<dbReference type="NCBIfam" id="TIGR00877">
    <property type="entry name" value="purD"/>
    <property type="match status" value="1"/>
</dbReference>
<dbReference type="AlphaFoldDB" id="F9Y9G1"/>
<dbReference type="KEGG" id="kvl:KVU_0303"/>
<dbReference type="GO" id="GO:0004637">
    <property type="term" value="F:phosphoribosylamine-glycine ligase activity"/>
    <property type="evidence" value="ECO:0007669"/>
    <property type="project" value="UniProtKB-UniRule"/>
</dbReference>
<reference evidence="15 16" key="1">
    <citation type="journal article" date="2011" name="J. Bacteriol.">
        <title>Complete genome sequence of the industrial strain Ketogulonicigenium vulgare WSH-001.</title>
        <authorList>
            <person name="Liu L."/>
            <person name="Li Y."/>
            <person name="Zhang J."/>
            <person name="Zhou Z."/>
            <person name="Liu J."/>
            <person name="Li X."/>
            <person name="Zhou J."/>
            <person name="Du G."/>
            <person name="Wang L."/>
            <person name="Chen J."/>
        </authorList>
    </citation>
    <scope>NUCLEOTIDE SEQUENCE [LARGE SCALE GENOMIC DNA]</scope>
    <source>
        <strain evidence="15 16">WSH-001</strain>
    </source>
</reference>
<keyword evidence="16" id="KW-1185">Reference proteome</keyword>
<dbReference type="HOGENOM" id="CLU_027420_3_1_5"/>
<name>F9Y9G1_KETVW</name>
<dbReference type="Proteomes" id="UP000000692">
    <property type="component" value="Chromosome"/>
</dbReference>
<dbReference type="eggNOG" id="COG0151">
    <property type="taxonomic scope" value="Bacteria"/>
</dbReference>
<dbReference type="GO" id="GO:0005524">
    <property type="term" value="F:ATP binding"/>
    <property type="evidence" value="ECO:0007669"/>
    <property type="project" value="UniProtKB-UniRule"/>
</dbReference>
<evidence type="ECO:0000259" key="14">
    <source>
        <dbReference type="PROSITE" id="PS50975"/>
    </source>
</evidence>
<dbReference type="OrthoDB" id="9807240at2"/>
<dbReference type="UniPathway" id="UPA00074">
    <property type="reaction ID" value="UER00125"/>
</dbReference>
<dbReference type="HAMAP" id="MF_00138">
    <property type="entry name" value="GARS"/>
    <property type="match status" value="1"/>
</dbReference>
<gene>
    <name evidence="12 15" type="primary">purD</name>
    <name evidence="15" type="ordered locus">KVU_0303</name>
</gene>
<evidence type="ECO:0000256" key="5">
    <source>
        <dbReference type="ARBA" id="ARBA00022598"/>
    </source>
</evidence>
<dbReference type="InterPro" id="IPR016185">
    <property type="entry name" value="PreATP-grasp_dom_sf"/>
</dbReference>